<dbReference type="KEGG" id="zju:107426323"/>
<dbReference type="GeneID" id="107426323"/>
<evidence type="ECO:0000313" key="3">
    <source>
        <dbReference type="RefSeq" id="XP_015891944.3"/>
    </source>
</evidence>
<organism evidence="2 3">
    <name type="scientific">Ziziphus jujuba</name>
    <name type="common">Chinese jujube</name>
    <name type="synonym">Ziziphus sativa</name>
    <dbReference type="NCBI Taxonomy" id="326968"/>
    <lineage>
        <taxon>Eukaryota</taxon>
        <taxon>Viridiplantae</taxon>
        <taxon>Streptophyta</taxon>
        <taxon>Embryophyta</taxon>
        <taxon>Tracheophyta</taxon>
        <taxon>Spermatophyta</taxon>
        <taxon>Magnoliopsida</taxon>
        <taxon>eudicotyledons</taxon>
        <taxon>Gunneridae</taxon>
        <taxon>Pentapetalae</taxon>
        <taxon>rosids</taxon>
        <taxon>fabids</taxon>
        <taxon>Rosales</taxon>
        <taxon>Rhamnaceae</taxon>
        <taxon>Paliureae</taxon>
        <taxon>Ziziphus</taxon>
    </lineage>
</organism>
<dbReference type="InterPro" id="IPR036869">
    <property type="entry name" value="J_dom_sf"/>
</dbReference>
<keyword evidence="2" id="KW-1185">Reference proteome</keyword>
<dbReference type="PRINTS" id="PR00625">
    <property type="entry name" value="JDOMAIN"/>
</dbReference>
<feature type="domain" description="J" evidence="1">
    <location>
        <begin position="10"/>
        <end position="79"/>
    </location>
</feature>
<dbReference type="PANTHER" id="PTHR44743">
    <property type="entry name" value="PUTATIVE, EXPRESSED-RELATED"/>
    <property type="match status" value="1"/>
</dbReference>
<dbReference type="PANTHER" id="PTHR44743:SF12">
    <property type="entry name" value="J DOMAIN-CONTAINING PROTEIN"/>
    <property type="match status" value="1"/>
</dbReference>
<sequence>MSDVSRDGSCYYSVLGIRKQASVPEIREAYRRLALKWHPDRWRKDPKVSVEAKKRFQQIQEAYSVLSDKSKRTVYDAGLFGLVGENDDEGFCDFMQEMVCLMRRERTQKDSSLEDLQELLEEMMTEDERVMFGFGWETSGTTSRQRIRVAPL</sequence>
<proteinExistence type="predicted"/>
<dbReference type="InterPro" id="IPR001623">
    <property type="entry name" value="DnaJ_domain"/>
</dbReference>
<dbReference type="Proteomes" id="UP001652623">
    <property type="component" value="Chromosome 9"/>
</dbReference>
<dbReference type="AlphaFoldDB" id="A0A6P4B0W5"/>
<dbReference type="SMART" id="SM00271">
    <property type="entry name" value="DnaJ"/>
    <property type="match status" value="1"/>
</dbReference>
<dbReference type="CDD" id="cd06257">
    <property type="entry name" value="DnaJ"/>
    <property type="match status" value="1"/>
</dbReference>
<dbReference type="InterPro" id="IPR018253">
    <property type="entry name" value="DnaJ_domain_CS"/>
</dbReference>
<dbReference type="InParanoid" id="A0A6P4B0W5"/>
<evidence type="ECO:0000259" key="1">
    <source>
        <dbReference type="PROSITE" id="PS50076"/>
    </source>
</evidence>
<accession>A0A6P4B0W5</accession>
<name>A0A6P4B0W5_ZIZJJ</name>
<dbReference type="Pfam" id="PF00226">
    <property type="entry name" value="DnaJ"/>
    <property type="match status" value="1"/>
</dbReference>
<dbReference type="SUPFAM" id="SSF46565">
    <property type="entry name" value="Chaperone J-domain"/>
    <property type="match status" value="1"/>
</dbReference>
<dbReference type="RefSeq" id="XP_015891944.3">
    <property type="nucleotide sequence ID" value="XM_016036458.4"/>
</dbReference>
<gene>
    <name evidence="3" type="primary">LOC107426323</name>
</gene>
<dbReference type="Gene3D" id="1.10.287.110">
    <property type="entry name" value="DnaJ domain"/>
    <property type="match status" value="1"/>
</dbReference>
<protein>
    <submittedName>
        <fullName evidence="3">Uncharacterized protein LOC107426323 isoform X1</fullName>
    </submittedName>
</protein>
<dbReference type="PROSITE" id="PS50076">
    <property type="entry name" value="DNAJ_2"/>
    <property type="match status" value="1"/>
</dbReference>
<dbReference type="PROSITE" id="PS00636">
    <property type="entry name" value="DNAJ_1"/>
    <property type="match status" value="1"/>
</dbReference>
<evidence type="ECO:0000313" key="2">
    <source>
        <dbReference type="Proteomes" id="UP001652623"/>
    </source>
</evidence>
<reference evidence="3" key="1">
    <citation type="submission" date="2025-08" db="UniProtKB">
        <authorList>
            <consortium name="RefSeq"/>
        </authorList>
    </citation>
    <scope>IDENTIFICATION</scope>
    <source>
        <tissue evidence="3">Seedling</tissue>
    </source>
</reference>